<keyword evidence="1" id="KW-0695">RNA-directed DNA polymerase</keyword>
<sequence length="72" mass="7796">MSGTKVSPLPAGLPLQESLENFVNGETQMMTSTEVSASPYGAQWQCIDWRVIEQKVSKLQVSIAKVTLVVTG</sequence>
<dbReference type="AlphaFoldDB" id="A0A330M6Z7"/>
<dbReference type="KEGG" id="sbk:SHEWBE_3909"/>
<name>A0A330M6Z7_9GAMM</name>
<dbReference type="Proteomes" id="UP000250123">
    <property type="component" value="Chromosome SHEWBE"/>
</dbReference>
<reference evidence="2" key="1">
    <citation type="submission" date="2018-06" db="EMBL/GenBank/DDBJ databases">
        <authorList>
            <person name="Cea G.-C."/>
            <person name="William W."/>
        </authorList>
    </citation>
    <scope>NUCLEOTIDE SEQUENCE [LARGE SCALE GENOMIC DNA]</scope>
    <source>
        <strain evidence="2">DB21MT-2</strain>
    </source>
</reference>
<evidence type="ECO:0000313" key="1">
    <source>
        <dbReference type="EMBL" id="SQH77872.1"/>
    </source>
</evidence>
<dbReference type="EMBL" id="LS483452">
    <property type="protein sequence ID" value="SQH77872.1"/>
    <property type="molecule type" value="Genomic_DNA"/>
</dbReference>
<proteinExistence type="predicted"/>
<organism evidence="1 2">
    <name type="scientific">Shewanella benthica</name>
    <dbReference type="NCBI Taxonomy" id="43661"/>
    <lineage>
        <taxon>Bacteria</taxon>
        <taxon>Pseudomonadati</taxon>
        <taxon>Pseudomonadota</taxon>
        <taxon>Gammaproteobacteria</taxon>
        <taxon>Alteromonadales</taxon>
        <taxon>Shewanellaceae</taxon>
        <taxon>Shewanella</taxon>
    </lineage>
</organism>
<dbReference type="GO" id="GO:0003964">
    <property type="term" value="F:RNA-directed DNA polymerase activity"/>
    <property type="evidence" value="ECO:0007669"/>
    <property type="project" value="UniProtKB-KW"/>
</dbReference>
<accession>A0A330M6Z7</accession>
<evidence type="ECO:0000313" key="2">
    <source>
        <dbReference type="Proteomes" id="UP000250123"/>
    </source>
</evidence>
<protein>
    <submittedName>
        <fullName evidence="1">RNA-directed DNA polymerase</fullName>
    </submittedName>
</protein>
<gene>
    <name evidence="1" type="ORF">SHEWBE_3909</name>
</gene>
<keyword evidence="1" id="KW-0808">Transferase</keyword>
<keyword evidence="1" id="KW-0548">Nucleotidyltransferase</keyword>